<gene>
    <name evidence="2" type="ORF">SPV1_09954</name>
</gene>
<protein>
    <recommendedName>
        <fullName evidence="1">Zinc finger CHCC-type domain-containing protein</fullName>
    </recommendedName>
</protein>
<keyword evidence="3" id="KW-1185">Reference proteome</keyword>
<evidence type="ECO:0000313" key="2">
    <source>
        <dbReference type="EMBL" id="EAU53351.1"/>
    </source>
</evidence>
<dbReference type="RefSeq" id="WP_009849509.1">
    <property type="nucleotide sequence ID" value="NZ_DS022294.1"/>
</dbReference>
<comment type="caution">
    <text evidence="2">The sequence shown here is derived from an EMBL/GenBank/DDBJ whole genome shotgun (WGS) entry which is preliminary data.</text>
</comment>
<dbReference type="EMBL" id="AATS01000028">
    <property type="protein sequence ID" value="EAU53351.1"/>
    <property type="molecule type" value="Genomic_DNA"/>
</dbReference>
<dbReference type="Proteomes" id="UP000005297">
    <property type="component" value="Unassembled WGS sequence"/>
</dbReference>
<feature type="domain" description="Zinc finger CHCC-type" evidence="1">
    <location>
        <begin position="10"/>
        <end position="41"/>
    </location>
</feature>
<dbReference type="InterPro" id="IPR019401">
    <property type="entry name" value="Znf_CHCC"/>
</dbReference>
<organism evidence="2 3">
    <name type="scientific">Mariprofundus ferrooxydans PV-1</name>
    <dbReference type="NCBI Taxonomy" id="314345"/>
    <lineage>
        <taxon>Bacteria</taxon>
        <taxon>Pseudomonadati</taxon>
        <taxon>Pseudomonadota</taxon>
        <taxon>Candidatius Mariprofundia</taxon>
        <taxon>Mariprofundales</taxon>
        <taxon>Mariprofundaceae</taxon>
        <taxon>Mariprofundus</taxon>
    </lineage>
</organism>
<dbReference type="InParanoid" id="Q0EVP8"/>
<proteinExistence type="predicted"/>
<dbReference type="Gene3D" id="2.60.260.40">
    <property type="entry name" value="q5lls5 like domains"/>
    <property type="match status" value="1"/>
</dbReference>
<dbReference type="HOGENOM" id="CLU_2991389_0_0_0"/>
<dbReference type="AlphaFoldDB" id="Q0EVP8"/>
<evidence type="ECO:0000313" key="3">
    <source>
        <dbReference type="Proteomes" id="UP000005297"/>
    </source>
</evidence>
<accession>Q0EVP8</accession>
<dbReference type="Pfam" id="PF10276">
    <property type="entry name" value="zf-CHCC"/>
    <property type="match status" value="1"/>
</dbReference>
<evidence type="ECO:0000259" key="1">
    <source>
        <dbReference type="Pfam" id="PF10276"/>
    </source>
</evidence>
<name>Q0EVP8_9PROT</name>
<dbReference type="OrthoDB" id="5297750at2"/>
<reference evidence="2 3" key="1">
    <citation type="submission" date="2006-09" db="EMBL/GenBank/DDBJ databases">
        <authorList>
            <person name="Emerson D."/>
            <person name="Ferriera S."/>
            <person name="Johnson J."/>
            <person name="Kravitz S."/>
            <person name="Halpern A."/>
            <person name="Remington K."/>
            <person name="Beeson K."/>
            <person name="Tran B."/>
            <person name="Rogers Y.-H."/>
            <person name="Friedman R."/>
            <person name="Venter J.C."/>
        </authorList>
    </citation>
    <scope>NUCLEOTIDE SEQUENCE [LARGE SCALE GENOMIC DNA]</scope>
    <source>
        <strain evidence="2 3">PV-1</strain>
    </source>
</reference>
<sequence length="57" mass="6201">MGNIIRSTEEVVSCSDNGQHPLVYINLKNGTGRCQYCGQKFEKVSVESHAVKTSDAA</sequence>